<proteinExistence type="predicted"/>
<dbReference type="EMBL" id="JAGPXC010000001">
    <property type="protein sequence ID" value="KAH6660672.1"/>
    <property type="molecule type" value="Genomic_DNA"/>
</dbReference>
<keyword evidence="3" id="KW-1185">Reference proteome</keyword>
<evidence type="ECO:0000256" key="1">
    <source>
        <dbReference type="SAM" id="MobiDB-lite"/>
    </source>
</evidence>
<dbReference type="GeneID" id="70130425"/>
<comment type="caution">
    <text evidence="2">The sequence shown here is derived from an EMBL/GenBank/DDBJ whole genome shotgun (WGS) entry which is preliminary data.</text>
</comment>
<dbReference type="AlphaFoldDB" id="A0A9P8UYH1"/>
<name>A0A9P8UYH1_9PEZI</name>
<evidence type="ECO:0000313" key="2">
    <source>
        <dbReference type="EMBL" id="KAH6660672.1"/>
    </source>
</evidence>
<protein>
    <submittedName>
        <fullName evidence="2">Uncharacterized protein</fullName>
    </submittedName>
</protein>
<sequence>METEQFHDQWPHSHTQLNFYDGPVPHQLEEGLFGDASGVNADTIGSHFDVYSVDRSQQSVTHFWSPDTDGQQLSISMPPAVARYVQEPQSYEMLAIGHGKHSPPAKQTNEREAPRADMPNRAGSDAGSRTGKGGKGAEYQNEGCQRKHGHTG</sequence>
<reference evidence="2" key="1">
    <citation type="journal article" date="2021" name="Nat. Commun.">
        <title>Genetic determinants of endophytism in the Arabidopsis root mycobiome.</title>
        <authorList>
            <person name="Mesny F."/>
            <person name="Miyauchi S."/>
            <person name="Thiergart T."/>
            <person name="Pickel B."/>
            <person name="Atanasova L."/>
            <person name="Karlsson M."/>
            <person name="Huettel B."/>
            <person name="Barry K.W."/>
            <person name="Haridas S."/>
            <person name="Chen C."/>
            <person name="Bauer D."/>
            <person name="Andreopoulos W."/>
            <person name="Pangilinan J."/>
            <person name="LaButti K."/>
            <person name="Riley R."/>
            <person name="Lipzen A."/>
            <person name="Clum A."/>
            <person name="Drula E."/>
            <person name="Henrissat B."/>
            <person name="Kohler A."/>
            <person name="Grigoriev I.V."/>
            <person name="Martin F.M."/>
            <person name="Hacquard S."/>
        </authorList>
    </citation>
    <scope>NUCLEOTIDE SEQUENCE</scope>
    <source>
        <strain evidence="2">MPI-SDFR-AT-0073</strain>
    </source>
</reference>
<accession>A0A9P8UYH1</accession>
<gene>
    <name evidence="2" type="ORF">BKA67DRAFT_548822</name>
</gene>
<feature type="region of interest" description="Disordered" evidence="1">
    <location>
        <begin position="94"/>
        <end position="152"/>
    </location>
</feature>
<organism evidence="2 3">
    <name type="scientific">Truncatella angustata</name>
    <dbReference type="NCBI Taxonomy" id="152316"/>
    <lineage>
        <taxon>Eukaryota</taxon>
        <taxon>Fungi</taxon>
        <taxon>Dikarya</taxon>
        <taxon>Ascomycota</taxon>
        <taxon>Pezizomycotina</taxon>
        <taxon>Sordariomycetes</taxon>
        <taxon>Xylariomycetidae</taxon>
        <taxon>Amphisphaeriales</taxon>
        <taxon>Sporocadaceae</taxon>
        <taxon>Truncatella</taxon>
    </lineage>
</organism>
<evidence type="ECO:0000313" key="3">
    <source>
        <dbReference type="Proteomes" id="UP000758603"/>
    </source>
</evidence>
<dbReference type="RefSeq" id="XP_045964803.1">
    <property type="nucleotide sequence ID" value="XM_046101533.1"/>
</dbReference>
<dbReference type="Proteomes" id="UP000758603">
    <property type="component" value="Unassembled WGS sequence"/>
</dbReference>